<dbReference type="PANTHER" id="PTHR10828:SF17">
    <property type="entry name" value="PROTEIN-TYROSINE-PHOSPHATASE"/>
    <property type="match status" value="1"/>
</dbReference>
<dbReference type="OrthoDB" id="26523at2759"/>
<feature type="domain" description="Rhodanese" evidence="10">
    <location>
        <begin position="375"/>
        <end position="480"/>
    </location>
</feature>
<dbReference type="SMART" id="SM00450">
    <property type="entry name" value="RHOD"/>
    <property type="match status" value="1"/>
</dbReference>
<accession>D2VWL3</accession>
<dbReference type="GeneID" id="8858857"/>
<comment type="catalytic activity">
    <reaction evidence="7 8">
        <text>O-phospho-L-tyrosyl-[protein] + H2O = L-tyrosyl-[protein] + phosphate</text>
        <dbReference type="Rhea" id="RHEA:10684"/>
        <dbReference type="Rhea" id="RHEA-COMP:10136"/>
        <dbReference type="Rhea" id="RHEA-COMP:20101"/>
        <dbReference type="ChEBI" id="CHEBI:15377"/>
        <dbReference type="ChEBI" id="CHEBI:43474"/>
        <dbReference type="ChEBI" id="CHEBI:46858"/>
        <dbReference type="ChEBI" id="CHEBI:61978"/>
        <dbReference type="EC" id="3.1.3.48"/>
    </reaction>
</comment>
<evidence type="ECO:0000256" key="3">
    <source>
        <dbReference type="ARBA" id="ARBA00022776"/>
    </source>
</evidence>
<evidence type="ECO:0000256" key="5">
    <source>
        <dbReference type="ARBA" id="ARBA00022912"/>
    </source>
</evidence>
<dbReference type="GO" id="GO:0005737">
    <property type="term" value="C:cytoplasm"/>
    <property type="evidence" value="ECO:0007669"/>
    <property type="project" value="TreeGrafter"/>
</dbReference>
<evidence type="ECO:0000313" key="12">
    <source>
        <dbReference type="Proteomes" id="UP000006671"/>
    </source>
</evidence>
<dbReference type="InterPro" id="IPR036873">
    <property type="entry name" value="Rhodanese-like_dom_sf"/>
</dbReference>
<evidence type="ECO:0000256" key="8">
    <source>
        <dbReference type="RuleBase" id="RU368028"/>
    </source>
</evidence>
<proteinExistence type="inferred from homology"/>
<dbReference type="PRINTS" id="PR00716">
    <property type="entry name" value="MPIPHPHTASE"/>
</dbReference>
<evidence type="ECO:0000259" key="10">
    <source>
        <dbReference type="PROSITE" id="PS50206"/>
    </source>
</evidence>
<dbReference type="InterPro" id="IPR001763">
    <property type="entry name" value="Rhodanese-like_dom"/>
</dbReference>
<evidence type="ECO:0000256" key="6">
    <source>
        <dbReference type="ARBA" id="ARBA00023306"/>
    </source>
</evidence>
<reference evidence="11 12" key="1">
    <citation type="journal article" date="2010" name="Cell">
        <title>The genome of Naegleria gruberi illuminates early eukaryotic versatility.</title>
        <authorList>
            <person name="Fritz-Laylin L.K."/>
            <person name="Prochnik S.E."/>
            <person name="Ginger M.L."/>
            <person name="Dacks J.B."/>
            <person name="Carpenter M.L."/>
            <person name="Field M.C."/>
            <person name="Kuo A."/>
            <person name="Paredez A."/>
            <person name="Chapman J."/>
            <person name="Pham J."/>
            <person name="Shu S."/>
            <person name="Neupane R."/>
            <person name="Cipriano M."/>
            <person name="Mancuso J."/>
            <person name="Tu H."/>
            <person name="Salamov A."/>
            <person name="Lindquist E."/>
            <person name="Shapiro H."/>
            <person name="Lucas S."/>
            <person name="Grigoriev I.V."/>
            <person name="Cande W.Z."/>
            <person name="Fulton C."/>
            <person name="Rokhsar D.S."/>
            <person name="Dawson S.C."/>
        </authorList>
    </citation>
    <scope>NUCLEOTIDE SEQUENCE [LARGE SCALE GENOMIC DNA]</scope>
    <source>
        <strain evidence="11 12">NEG-M</strain>
    </source>
</reference>
<dbReference type="Proteomes" id="UP000006671">
    <property type="component" value="Unassembled WGS sequence"/>
</dbReference>
<dbReference type="GO" id="GO:0004725">
    <property type="term" value="F:protein tyrosine phosphatase activity"/>
    <property type="evidence" value="ECO:0007669"/>
    <property type="project" value="UniProtKB-UniRule"/>
</dbReference>
<dbReference type="PANTHER" id="PTHR10828">
    <property type="entry name" value="M-PHASE INDUCER PHOSPHATASE DUAL SPECIFICITY PHOSPHATASE CDC25"/>
    <property type="match status" value="1"/>
</dbReference>
<keyword evidence="12" id="KW-1185">Reference proteome</keyword>
<evidence type="ECO:0000256" key="1">
    <source>
        <dbReference type="ARBA" id="ARBA00011065"/>
    </source>
</evidence>
<dbReference type="Gene3D" id="3.40.250.10">
    <property type="entry name" value="Rhodanese-like domain"/>
    <property type="match status" value="1"/>
</dbReference>
<dbReference type="CDD" id="cd01530">
    <property type="entry name" value="Cdc25"/>
    <property type="match status" value="1"/>
</dbReference>
<dbReference type="KEGG" id="ngr:NAEGRDRAFT_52839"/>
<feature type="region of interest" description="Disordered" evidence="9">
    <location>
        <begin position="144"/>
        <end position="200"/>
    </location>
</feature>
<name>D2VWL3_NAEGR</name>
<sequence>MKRGRAEANVTSKIKPRILFGGDNDDNGNDEEILTCNTTTNCKTIKYNTTSTTTTSLHNRQQHKYKRNSVQFQQDQHQYSEYSEYDKENCTSFSPLEKKTKTCHSILLCSPPSNAGDRFKSIIKTNVTPTRVLDFSDDHQFSLDDDCGHSSTPKQQQFSEDNQSDHGFILTPPSSTLSRASSRRISLTPPSTGRLSSGSDSIRRNLDFTLCSSSLASGPSNLDSSFMDDPRQHTLLSPFISQFSITSPKSSMKKNRPTNIQLPKVSPLKQDEDNNDDIDTPLISPLLLTSLDDVFGMEATRKDEESYRDFSEPSRRLARDLNDATCSNSGDEDASPSSINTNIQLRLETIVHPKISGCNSITSKTLLQALRDDNLKNQIRIIDCRFPHEYQGGHIRGALNIWTPDVLLEQFFSEGMNLSNQIIVFHCEYSQARAPKMYRYMREHDRKLHLHEYPILSFPDIYVLEGGYKAFWEEDEENKTFSEPRNYVAMDDQRFADECKISYQQCKNAWRNRKSQKSAFL</sequence>
<evidence type="ECO:0000256" key="2">
    <source>
        <dbReference type="ARBA" id="ARBA00022618"/>
    </source>
</evidence>
<dbReference type="PROSITE" id="PS50206">
    <property type="entry name" value="RHODANESE_3"/>
    <property type="match status" value="1"/>
</dbReference>
<gene>
    <name evidence="11" type="ORF">NAEGRDRAFT_52839</name>
</gene>
<feature type="compositionally biased region" description="Polar residues" evidence="9">
    <location>
        <begin position="149"/>
        <end position="161"/>
    </location>
</feature>
<dbReference type="GO" id="GO:0051301">
    <property type="term" value="P:cell division"/>
    <property type="evidence" value="ECO:0007669"/>
    <property type="project" value="UniProtKB-UniRule"/>
</dbReference>
<keyword evidence="3 8" id="KW-0498">Mitosis</keyword>
<dbReference type="EMBL" id="GG738904">
    <property type="protein sequence ID" value="EFC38911.1"/>
    <property type="molecule type" value="Genomic_DNA"/>
</dbReference>
<dbReference type="EC" id="3.1.3.48" evidence="8"/>
<evidence type="ECO:0000256" key="4">
    <source>
        <dbReference type="ARBA" id="ARBA00022801"/>
    </source>
</evidence>
<dbReference type="Pfam" id="PF00581">
    <property type="entry name" value="Rhodanese"/>
    <property type="match status" value="1"/>
</dbReference>
<dbReference type="SUPFAM" id="SSF52821">
    <property type="entry name" value="Rhodanese/Cell cycle control phosphatase"/>
    <property type="match status" value="1"/>
</dbReference>
<evidence type="ECO:0000256" key="7">
    <source>
        <dbReference type="ARBA" id="ARBA00051722"/>
    </source>
</evidence>
<keyword evidence="5 8" id="KW-0904">Protein phosphatase</keyword>
<dbReference type="GO" id="GO:0010971">
    <property type="term" value="P:positive regulation of G2/M transition of mitotic cell cycle"/>
    <property type="evidence" value="ECO:0007669"/>
    <property type="project" value="TreeGrafter"/>
</dbReference>
<organism evidence="12">
    <name type="scientific">Naegleria gruberi</name>
    <name type="common">Amoeba</name>
    <dbReference type="NCBI Taxonomy" id="5762"/>
    <lineage>
        <taxon>Eukaryota</taxon>
        <taxon>Discoba</taxon>
        <taxon>Heterolobosea</taxon>
        <taxon>Tetramitia</taxon>
        <taxon>Eutetramitia</taxon>
        <taxon>Vahlkampfiidae</taxon>
        <taxon>Naegleria</taxon>
    </lineage>
</organism>
<dbReference type="STRING" id="5762.D2VWL3"/>
<dbReference type="GO" id="GO:0110032">
    <property type="term" value="P:positive regulation of G2/MI transition of meiotic cell cycle"/>
    <property type="evidence" value="ECO:0007669"/>
    <property type="project" value="TreeGrafter"/>
</dbReference>
<dbReference type="RefSeq" id="XP_002671655.1">
    <property type="nucleotide sequence ID" value="XM_002671609.1"/>
</dbReference>
<comment type="function">
    <text evidence="8">Tyrosine protein phosphatase which functions as a dosage-dependent inducer of mitotic progression.</text>
</comment>
<feature type="compositionally biased region" description="Polar residues" evidence="9">
    <location>
        <begin position="172"/>
        <end position="200"/>
    </location>
</feature>
<dbReference type="InParanoid" id="D2VWL3"/>
<keyword evidence="4 8" id="KW-0378">Hydrolase</keyword>
<protein>
    <recommendedName>
        <fullName evidence="8">M-phase inducer phosphatase</fullName>
        <ecNumber evidence="8">3.1.3.48</ecNumber>
    </recommendedName>
</protein>
<evidence type="ECO:0000313" key="11">
    <source>
        <dbReference type="EMBL" id="EFC38911.1"/>
    </source>
</evidence>
<dbReference type="AlphaFoldDB" id="D2VWL3"/>
<keyword evidence="2 8" id="KW-0132">Cell division</keyword>
<dbReference type="InterPro" id="IPR000751">
    <property type="entry name" value="MPI_Phosphatase"/>
</dbReference>
<comment type="similarity">
    <text evidence="1 8">Belongs to the MPI phosphatase family.</text>
</comment>
<dbReference type="GO" id="GO:0005634">
    <property type="term" value="C:nucleus"/>
    <property type="evidence" value="ECO:0007669"/>
    <property type="project" value="TreeGrafter"/>
</dbReference>
<dbReference type="FunFam" id="3.40.250.10:FF:000021">
    <property type="entry name" value="M-phase inducer phosphatase cdc-25.2"/>
    <property type="match status" value="1"/>
</dbReference>
<keyword evidence="6 8" id="KW-0131">Cell cycle</keyword>
<dbReference type="eggNOG" id="KOG3772">
    <property type="taxonomic scope" value="Eukaryota"/>
</dbReference>
<dbReference type="VEuPathDB" id="AmoebaDB:NAEGRDRAFT_52839"/>
<evidence type="ECO:0000256" key="9">
    <source>
        <dbReference type="SAM" id="MobiDB-lite"/>
    </source>
</evidence>
<dbReference type="GO" id="GO:0000086">
    <property type="term" value="P:G2/M transition of mitotic cell cycle"/>
    <property type="evidence" value="ECO:0007669"/>
    <property type="project" value="TreeGrafter"/>
</dbReference>